<dbReference type="PROSITE" id="PS50042">
    <property type="entry name" value="CNMP_BINDING_3"/>
    <property type="match status" value="1"/>
</dbReference>
<evidence type="ECO:0000259" key="5">
    <source>
        <dbReference type="PROSITE" id="PS50042"/>
    </source>
</evidence>
<feature type="domain" description="Cyclic nucleotide-binding" evidence="5">
    <location>
        <begin position="32"/>
        <end position="110"/>
    </location>
</feature>
<dbReference type="EMBL" id="CP003130">
    <property type="protein sequence ID" value="AEU37109.1"/>
    <property type="molecule type" value="Genomic_DNA"/>
</dbReference>
<dbReference type="eggNOG" id="COG0664">
    <property type="taxonomic scope" value="Bacteria"/>
</dbReference>
<keyword evidence="2" id="KW-0238">DNA-binding</keyword>
<dbReference type="PROSITE" id="PS51063">
    <property type="entry name" value="HTH_CRP_2"/>
    <property type="match status" value="1"/>
</dbReference>
<dbReference type="InterPro" id="IPR000595">
    <property type="entry name" value="cNMP-bd_dom"/>
</dbReference>
<dbReference type="CDD" id="cd00038">
    <property type="entry name" value="CAP_ED"/>
    <property type="match status" value="1"/>
</dbReference>
<dbReference type="GO" id="GO:0005829">
    <property type="term" value="C:cytosol"/>
    <property type="evidence" value="ECO:0007669"/>
    <property type="project" value="TreeGrafter"/>
</dbReference>
<organism evidence="7 8">
    <name type="scientific">Granulicella mallensis (strain ATCC BAA-1857 / DSM 23137 / MP5ACTX8)</name>
    <dbReference type="NCBI Taxonomy" id="682795"/>
    <lineage>
        <taxon>Bacteria</taxon>
        <taxon>Pseudomonadati</taxon>
        <taxon>Acidobacteriota</taxon>
        <taxon>Terriglobia</taxon>
        <taxon>Terriglobales</taxon>
        <taxon>Acidobacteriaceae</taxon>
        <taxon>Granulicella</taxon>
    </lineage>
</organism>
<dbReference type="InterPro" id="IPR036390">
    <property type="entry name" value="WH_DNA-bd_sf"/>
</dbReference>
<dbReference type="SMART" id="SM00419">
    <property type="entry name" value="HTH_CRP"/>
    <property type="match status" value="1"/>
</dbReference>
<accession>G8NP05</accession>
<feature type="compositionally biased region" description="Polar residues" evidence="4">
    <location>
        <begin position="279"/>
        <end position="294"/>
    </location>
</feature>
<evidence type="ECO:0000256" key="2">
    <source>
        <dbReference type="ARBA" id="ARBA00023125"/>
    </source>
</evidence>
<protein>
    <submittedName>
        <fullName evidence="7">Transcriptional regulator, Crp/Fnr family</fullName>
    </submittedName>
</protein>
<evidence type="ECO:0000313" key="8">
    <source>
        <dbReference type="Proteomes" id="UP000007113"/>
    </source>
</evidence>
<proteinExistence type="predicted"/>
<dbReference type="STRING" id="682795.AciX8_2802"/>
<evidence type="ECO:0000259" key="6">
    <source>
        <dbReference type="PROSITE" id="PS51063"/>
    </source>
</evidence>
<keyword evidence="1" id="KW-0805">Transcription regulation</keyword>
<dbReference type="Gene3D" id="2.60.120.10">
    <property type="entry name" value="Jelly Rolls"/>
    <property type="match status" value="1"/>
</dbReference>
<dbReference type="RefSeq" id="WP_014265986.1">
    <property type="nucleotide sequence ID" value="NC_016631.1"/>
</dbReference>
<dbReference type="InterPro" id="IPR014710">
    <property type="entry name" value="RmlC-like_jellyroll"/>
</dbReference>
<dbReference type="HOGENOM" id="CLU_075053_3_3_0"/>
<dbReference type="Pfam" id="PF00027">
    <property type="entry name" value="cNMP_binding"/>
    <property type="match status" value="1"/>
</dbReference>
<evidence type="ECO:0000256" key="4">
    <source>
        <dbReference type="SAM" id="MobiDB-lite"/>
    </source>
</evidence>
<evidence type="ECO:0000313" key="7">
    <source>
        <dbReference type="EMBL" id="AEU37109.1"/>
    </source>
</evidence>
<name>G8NP05_GRAMM</name>
<dbReference type="PANTHER" id="PTHR24567">
    <property type="entry name" value="CRP FAMILY TRANSCRIPTIONAL REGULATORY PROTEIN"/>
    <property type="match status" value="1"/>
</dbReference>
<gene>
    <name evidence="7" type="ordered locus">AciX8_2802</name>
</gene>
<dbReference type="SMART" id="SM00100">
    <property type="entry name" value="cNMP"/>
    <property type="match status" value="1"/>
</dbReference>
<feature type="domain" description="HTH crp-type" evidence="6">
    <location>
        <begin position="141"/>
        <end position="211"/>
    </location>
</feature>
<keyword evidence="3" id="KW-0804">Transcription</keyword>
<dbReference type="InterPro" id="IPR036388">
    <property type="entry name" value="WH-like_DNA-bd_sf"/>
</dbReference>
<dbReference type="SUPFAM" id="SSF46785">
    <property type="entry name" value="Winged helix' DNA-binding domain"/>
    <property type="match status" value="1"/>
</dbReference>
<dbReference type="InterPro" id="IPR050397">
    <property type="entry name" value="Env_Response_Regulators"/>
</dbReference>
<dbReference type="Gene3D" id="1.10.10.10">
    <property type="entry name" value="Winged helix-like DNA-binding domain superfamily/Winged helix DNA-binding domain"/>
    <property type="match status" value="1"/>
</dbReference>
<dbReference type="InterPro" id="IPR018490">
    <property type="entry name" value="cNMP-bd_dom_sf"/>
</dbReference>
<dbReference type="GO" id="GO:0003677">
    <property type="term" value="F:DNA binding"/>
    <property type="evidence" value="ECO:0007669"/>
    <property type="project" value="UniProtKB-KW"/>
</dbReference>
<dbReference type="SUPFAM" id="SSF51206">
    <property type="entry name" value="cAMP-binding domain-like"/>
    <property type="match status" value="1"/>
</dbReference>
<reference evidence="7 8" key="1">
    <citation type="submission" date="2011-11" db="EMBL/GenBank/DDBJ databases">
        <title>Complete sequence of Granulicella mallensis MP5ACTX8.</title>
        <authorList>
            <consortium name="US DOE Joint Genome Institute"/>
            <person name="Lucas S."/>
            <person name="Copeland A."/>
            <person name="Lapidus A."/>
            <person name="Cheng J.-F."/>
            <person name="Goodwin L."/>
            <person name="Pitluck S."/>
            <person name="Peters L."/>
            <person name="Lu M."/>
            <person name="Detter J.C."/>
            <person name="Han C."/>
            <person name="Tapia R."/>
            <person name="Land M."/>
            <person name="Hauser L."/>
            <person name="Kyrpides N."/>
            <person name="Ivanova N."/>
            <person name="Mikhailova N."/>
            <person name="Pagani I."/>
            <person name="Rawat S."/>
            <person name="Mannisto M."/>
            <person name="Haggblom M."/>
            <person name="Woyke T."/>
        </authorList>
    </citation>
    <scope>NUCLEOTIDE SEQUENCE [LARGE SCALE GENOMIC DNA]</scope>
    <source>
        <strain evidence="8">ATCC BAA-1857 / DSM 23137 / MP5ACTX8</strain>
    </source>
</reference>
<sequence length="294" mass="32632">MPHRKLKEFDPAAFLATSGLGRRIVHIKAKGTLFSQGSVADSVFYLQKGRAKLTVVSKAGKEATITLIAAGDFVGEESVTAIAGLHMSTATAITTCSVLKIERVEMMRVIHDEHAFSDIFVAFLLDRSMRTQADLVDQLFNSSERRLARILLLMADFGKPGEPETVIPRITQETLADMIGTTRSRVSFFMNRFRKMGFIEYNGRIHVHKSLLNVVLHDQRPGANSISAALLDTKRDKTKPAKRASASTRKMMAVSDERPLDDAVDSPRLQRSQSKRNAYRIAQNSWSTGGTLRP</sequence>
<dbReference type="Pfam" id="PF13545">
    <property type="entry name" value="HTH_Crp_2"/>
    <property type="match status" value="1"/>
</dbReference>
<evidence type="ECO:0000256" key="1">
    <source>
        <dbReference type="ARBA" id="ARBA00023015"/>
    </source>
</evidence>
<dbReference type="PANTHER" id="PTHR24567:SF68">
    <property type="entry name" value="DNA-BINDING TRANSCRIPTIONAL DUAL REGULATOR CRP"/>
    <property type="match status" value="1"/>
</dbReference>
<dbReference type="InterPro" id="IPR012318">
    <property type="entry name" value="HTH_CRP"/>
</dbReference>
<dbReference type="AlphaFoldDB" id="G8NP05"/>
<feature type="region of interest" description="Disordered" evidence="4">
    <location>
        <begin position="233"/>
        <end position="294"/>
    </location>
</feature>
<evidence type="ECO:0000256" key="3">
    <source>
        <dbReference type="ARBA" id="ARBA00023163"/>
    </source>
</evidence>
<dbReference type="KEGG" id="gma:AciX8_2802"/>
<keyword evidence="8" id="KW-1185">Reference proteome</keyword>
<dbReference type="GO" id="GO:0003700">
    <property type="term" value="F:DNA-binding transcription factor activity"/>
    <property type="evidence" value="ECO:0007669"/>
    <property type="project" value="TreeGrafter"/>
</dbReference>
<dbReference type="Proteomes" id="UP000007113">
    <property type="component" value="Chromosome"/>
</dbReference>